<dbReference type="PANTHER" id="PTHR21459:SF2">
    <property type="entry name" value="PROTEIN CBG08968"/>
    <property type="match status" value="1"/>
</dbReference>
<accession>A0A8R1UFF1</accession>
<feature type="region of interest" description="Disordered" evidence="6">
    <location>
        <begin position="1485"/>
        <end position="1506"/>
    </location>
</feature>
<dbReference type="InterPro" id="IPR004092">
    <property type="entry name" value="Mbt"/>
</dbReference>
<dbReference type="SUPFAM" id="SSF63748">
    <property type="entry name" value="Tudor/PWWP/MBT"/>
    <property type="match status" value="4"/>
</dbReference>
<dbReference type="GO" id="GO:0005524">
    <property type="term" value="F:ATP binding"/>
    <property type="evidence" value="ECO:0007669"/>
    <property type="project" value="InterPro"/>
</dbReference>
<dbReference type="Gene3D" id="3.30.930.10">
    <property type="entry name" value="Bira Bifunctional Protein, Domain 2"/>
    <property type="match status" value="1"/>
</dbReference>
<dbReference type="PROSITE" id="PS50011">
    <property type="entry name" value="PROTEIN_KINASE_DOM"/>
    <property type="match status" value="2"/>
</dbReference>
<dbReference type="SUPFAM" id="SSF55681">
    <property type="entry name" value="Class II aaRS and biotin synthetases"/>
    <property type="match status" value="1"/>
</dbReference>
<feature type="compositionally biased region" description="Low complexity" evidence="6">
    <location>
        <begin position="1136"/>
        <end position="1146"/>
    </location>
</feature>
<feature type="region of interest" description="Disordered" evidence="6">
    <location>
        <begin position="621"/>
        <end position="695"/>
    </location>
</feature>
<dbReference type="Gene3D" id="3.10.110.10">
    <property type="entry name" value="Ubiquitin Conjugating Enzyme"/>
    <property type="match status" value="1"/>
</dbReference>
<dbReference type="InterPro" id="IPR041715">
    <property type="entry name" value="HisRS-like_core"/>
</dbReference>
<evidence type="ECO:0000313" key="8">
    <source>
        <dbReference type="Proteomes" id="UP000005239"/>
    </source>
</evidence>
<dbReference type="GO" id="GO:0006355">
    <property type="term" value="P:regulation of DNA-templated transcription"/>
    <property type="evidence" value="ECO:0007669"/>
    <property type="project" value="InterPro"/>
</dbReference>
<dbReference type="Gene3D" id="1.10.510.10">
    <property type="entry name" value="Transferase(Phosphotransferase) domain 1"/>
    <property type="match status" value="2"/>
</dbReference>
<evidence type="ECO:0000313" key="7">
    <source>
        <dbReference type="EnsemblMetazoa" id="PPA21394.1"/>
    </source>
</evidence>
<dbReference type="GO" id="GO:0004674">
    <property type="term" value="F:protein serine/threonine kinase activity"/>
    <property type="evidence" value="ECO:0007669"/>
    <property type="project" value="UniProtKB-KW"/>
</dbReference>
<accession>A0A2A6C6B9</accession>
<dbReference type="Proteomes" id="UP000005239">
    <property type="component" value="Unassembled WGS sequence"/>
</dbReference>
<dbReference type="GO" id="GO:0005634">
    <property type="term" value="C:nucleus"/>
    <property type="evidence" value="ECO:0007669"/>
    <property type="project" value="InterPro"/>
</dbReference>
<keyword evidence="8" id="KW-1185">Reference proteome</keyword>
<dbReference type="Pfam" id="PF13393">
    <property type="entry name" value="tRNA-synt_His"/>
    <property type="match status" value="1"/>
</dbReference>
<dbReference type="EnsemblMetazoa" id="PPA21394.1">
    <property type="protein sequence ID" value="PPA21394.1"/>
    <property type="gene ID" value="WBGene00110948"/>
</dbReference>
<dbReference type="SMART" id="SM00591">
    <property type="entry name" value="RWD"/>
    <property type="match status" value="1"/>
</dbReference>
<feature type="compositionally biased region" description="Acidic residues" evidence="6">
    <location>
        <begin position="1485"/>
        <end position="1496"/>
    </location>
</feature>
<dbReference type="SUPFAM" id="SSF54495">
    <property type="entry name" value="UBC-like"/>
    <property type="match status" value="1"/>
</dbReference>
<comment type="catalytic activity">
    <reaction evidence="4">
        <text>L-threonyl-[protein] + ATP = O-phospho-L-threonyl-[protein] + ADP + H(+)</text>
        <dbReference type="Rhea" id="RHEA:46608"/>
        <dbReference type="Rhea" id="RHEA-COMP:11060"/>
        <dbReference type="Rhea" id="RHEA-COMP:11605"/>
        <dbReference type="ChEBI" id="CHEBI:15378"/>
        <dbReference type="ChEBI" id="CHEBI:30013"/>
        <dbReference type="ChEBI" id="CHEBI:30616"/>
        <dbReference type="ChEBI" id="CHEBI:61977"/>
        <dbReference type="ChEBI" id="CHEBI:456216"/>
        <dbReference type="EC" id="2.7.11.1"/>
    </reaction>
</comment>
<protein>
    <recommendedName>
        <fullName evidence="1">non-specific serine/threonine protein kinase</fullName>
        <ecNumber evidence="1">2.7.11.1</ecNumber>
    </recommendedName>
</protein>
<dbReference type="PROSITE" id="PS00108">
    <property type="entry name" value="PROTEIN_KINASE_ST"/>
    <property type="match status" value="1"/>
</dbReference>
<evidence type="ECO:0000256" key="4">
    <source>
        <dbReference type="ARBA" id="ARBA00047899"/>
    </source>
</evidence>
<evidence type="ECO:0000256" key="2">
    <source>
        <dbReference type="ARBA" id="ARBA00022527"/>
    </source>
</evidence>
<dbReference type="InterPro" id="IPR006575">
    <property type="entry name" value="RWD_dom"/>
</dbReference>
<reference evidence="7" key="2">
    <citation type="submission" date="2022-06" db="UniProtKB">
        <authorList>
            <consortium name="EnsemblMetazoa"/>
        </authorList>
    </citation>
    <scope>IDENTIFICATION</scope>
    <source>
        <strain evidence="7">PS312</strain>
    </source>
</reference>
<dbReference type="EC" id="2.7.11.1" evidence="1"/>
<feature type="region of interest" description="Disordered" evidence="6">
    <location>
        <begin position="1066"/>
        <end position="1106"/>
    </location>
</feature>
<dbReference type="Pfam" id="PF05773">
    <property type="entry name" value="RWD"/>
    <property type="match status" value="1"/>
</dbReference>
<keyword evidence="3" id="KW-0418">Kinase</keyword>
<feature type="region of interest" description="Disordered" evidence="6">
    <location>
        <begin position="1136"/>
        <end position="1195"/>
    </location>
</feature>
<sequence>LQTMKITYYAYKHPGDSRHGADKPVWNWHQVLIDEARAAIGKDDEKFNIGMFAPIGAFHEAPMRGHLEPFHKGMIIEVELPTTDKTRTEMLDKSRSPVWIAEVHHMLGYYILARWCGSKSNDYFWVHAANAFVHQVGYTESNRSSGYTLCPPYHIIGELTPEQWTEYIQGRIVGKNTPNEKFDTRASKLCENKFKVLGRRVLLEYNKGDIDKADMIEKENMWKDMDDDLIYPVGFAETMGLKMTANKRYRAHVAEIAKAIKEGNPDVPYTRFDAKRETVYTWKENLSAKAVWEVDMVCEMIDRLDECQNQLKAARVLRVLPDGYLQLGPEGPDIANDSFHVHQTSSNLFPVGFAKKHKITLQGPKGDKEDSFEWSTFLRRTNYKKAPDSFFHEATEKDVPFKVGTRLEAIDQNEKMLCPATVKAVKGRLVLVSFDGWDDEFDQLYDFRSNELLPCGWGEMIGHALQKPVKSTAAAEELHAEEVTADSADDEEVNARAHAGRVPGGAGERAAIYEREAEFAKNSWKVWRPIDVVLKLQPSESGSRIGSDAEPQVSADLHVACSDRYPDDAPRVEVLNVRGIPTGEQQVLKERVAEHVREKKGEAIIMELAQLVREFLADNRPQPRSSFHQAMLEKERMDRSEQKRKADTEVEREKAELESEQEKRDEERRRQKEEANDEGRRRRESEAADGAAEGASRRIGNKKVFLVAEDIPQRKGLHPLCHEWYGVWERESILVSEWKFSHNLGRKGETPMRLDTLKGRIGTVEKEAETMVELEEVDDDLSRIAFVVVQTTALTPTNINIRIFIAQRIPKTAKNLDNILCTVRRDECALRRLTLQVVCGLRWLHDQNLVHGSLTSSALWQTEARSFLLADCVILRLVLQVVDAFKECTASTRGAIDAGGKKEKEKGYTKKKDVFALGCMLDQLALRSPESSSDSSPPHSNELTDFIRLCQSSSAAEELLDHPFLLQDVQPTSSTSSPISPFSRASRLIKEFNIFKWLGKGGFGEVTLARNKLDGNDYAVKTIALNPGNESLNRRVTREAKIFSKLNHPNVVRYFAAWTEDMVPEEGGGAGGEGERGGRSGAKKNSIARKASSMHGGRAGQEGDSMLPSRLRQIEARAAAMSTGDWSTSYQVGKSSAASTSCSSSTQDESTDASGQQLKGRTLFSPERREEEDDDSYDILFERSGQGNGDEADEGESAAKIIKLLETLHVKLDSKPQCECNQLRQELMELKKMLGKSAEQPPPPLDTYSAVKMAINDAAAYSEKAKRAVWVGRPEESTPELTLASDQKAIEELCAELNDGSLSQALNDGKIRYHRHPEVKADRKKRILKIVFTDEKTRDQFLSLIRSKRPSTVSRVPGNFVRRDLCPYELQLERKARIDAYALNCKIGGLAYGIRDEKLIKFNGIPRPLPAGYETRPPRGYSDLALLNLTNPAINTSLFLQSNGMNMTLNESNRNPSSDILSTLTPMQSKPTVNTTAKGSEFEADDVISSTEEESEKTEMTVTKGAEETGLTRNTEAPPTRMLYIQMEYCARGTLRSMIDRKSFVDDPKKIWRVFGEMLSGLQYIHKQDMIHRDIKPMNILLDSKEHVKIGDFGLATRQFFSKIAKKAAEEGGTTSEGGGTGGGGGGKSSDLTMDIGTELYMAPELFKSTAEIPYTNKIDVYSAGIVLFEMFHRPLPPGMERISTLRTLKTSGCVPADFAATFTTSQASNARRLIESMLAVDASARPSVTSILEDDRISFNDSEDDLFRKQLIKTVKSRTGLLFKEVMETLVKEEPTKAQAYLYDSKICKDRFNLERESSMGTVIEQLASLLKLHAFKPLSSPLLRASMHAKKETSRTKPVLMVDQAGFPVTLPFDLRANFVRMVSRNNNVVRLKRYTIGRSFGYGELPGGVHPTERWECSVDAVGPIRSVLSLSHSILSVLLAIAAAMLEQQQVRCVLRIGHIGLVRAALVHGGVPEEKHESVLNAIAMKKGEVAKELHASLPGAKATAAQLRAELKSLLKSRHERVREGTKGAMDEMEEIMEALEKADDSSLSRVELLLDPLLVVRPAVFSDGLVFQLELQAPLQKRPLTLAQGGRFDHLLAEERHSKDHEFATPIALVGCSVSLDLLVNSGGGAFRPPSVVVCSLEHPLLHEKLQLTSSLRKRGIIADVFEGTLRERSGEVTEHFDEYCARNRVEYVLIFLSKDEVIVEKGEDATKVKTELMSPSDAVDFVVHHLGLNSSFPLMATTSASDTTMVMPLVTPTTPVHGTGTRTDTRAMGSVNVVCGLSEKWQHNTKKKIETQVANTLADSLSVFKQQTIVHVIVVAVEFALVKQIAGVLTRSSVPSELINLFDSLQKSHGKAKEELEATYLRGAHAVLQGEESQREPDRSLPKGRLPIKMYLLFEWSEFTNQNIFASFFPKNIFAQLFEDRSILHFTFSSCSARLWLAKNALVRTSSLSSEATVSPSNSDTTLCVDEPSAISPSMRMSENDSKTTYQLCDGSLLEILDKADSAGKTVSLKLITGEQIFVERSGKGLSLMMLYHKARVQAIGTDWTTPESAYKV</sequence>
<dbReference type="SUPFAM" id="SSF56112">
    <property type="entry name" value="Protein kinase-like (PK-like)"/>
    <property type="match status" value="2"/>
</dbReference>
<dbReference type="PANTHER" id="PTHR21459">
    <property type="entry name" value="PROTEIN CBG08968"/>
    <property type="match status" value="1"/>
</dbReference>
<evidence type="ECO:0000256" key="5">
    <source>
        <dbReference type="ARBA" id="ARBA00048679"/>
    </source>
</evidence>
<evidence type="ECO:0000256" key="3">
    <source>
        <dbReference type="ARBA" id="ARBA00022777"/>
    </source>
</evidence>
<reference evidence="8" key="1">
    <citation type="journal article" date="2008" name="Nat. Genet.">
        <title>The Pristionchus pacificus genome provides a unique perspective on nematode lifestyle and parasitism.</title>
        <authorList>
            <person name="Dieterich C."/>
            <person name="Clifton S.W."/>
            <person name="Schuster L.N."/>
            <person name="Chinwalla A."/>
            <person name="Delehaunty K."/>
            <person name="Dinkelacker I."/>
            <person name="Fulton L."/>
            <person name="Fulton R."/>
            <person name="Godfrey J."/>
            <person name="Minx P."/>
            <person name="Mitreva M."/>
            <person name="Roeseler W."/>
            <person name="Tian H."/>
            <person name="Witte H."/>
            <person name="Yang S.P."/>
            <person name="Wilson R.K."/>
            <person name="Sommer R.J."/>
        </authorList>
    </citation>
    <scope>NUCLEOTIDE SEQUENCE [LARGE SCALE GENOMIC DNA]</scope>
    <source>
        <strain evidence="8">PS312</strain>
    </source>
</reference>
<dbReference type="SMART" id="SM00220">
    <property type="entry name" value="S_TKc"/>
    <property type="match status" value="1"/>
</dbReference>
<name>A0A2A6C6B9_PRIPA</name>
<dbReference type="Pfam" id="PF02820">
    <property type="entry name" value="MBT"/>
    <property type="match status" value="3"/>
</dbReference>
<dbReference type="Gene3D" id="2.30.30.140">
    <property type="match status" value="4"/>
</dbReference>
<dbReference type="InterPro" id="IPR011009">
    <property type="entry name" value="Kinase-like_dom_sf"/>
</dbReference>
<dbReference type="InterPro" id="IPR045864">
    <property type="entry name" value="aa-tRNA-synth_II/BPL/LPL"/>
</dbReference>
<dbReference type="PROSITE" id="PS50908">
    <property type="entry name" value="RWD"/>
    <property type="match status" value="1"/>
</dbReference>
<dbReference type="Gene3D" id="3.30.200.20">
    <property type="entry name" value="Phosphorylase Kinase, domain 1"/>
    <property type="match status" value="1"/>
</dbReference>
<dbReference type="InterPro" id="IPR016135">
    <property type="entry name" value="UBQ-conjugating_enzyme/RWD"/>
</dbReference>
<gene>
    <name evidence="7" type="primary">WBGene00110948</name>
</gene>
<dbReference type="SMART" id="SM00561">
    <property type="entry name" value="MBT"/>
    <property type="match status" value="2"/>
</dbReference>
<dbReference type="PROSITE" id="PS51079">
    <property type="entry name" value="MBT"/>
    <property type="match status" value="2"/>
</dbReference>
<feature type="compositionally biased region" description="Basic and acidic residues" evidence="6">
    <location>
        <begin position="631"/>
        <end position="686"/>
    </location>
</feature>
<dbReference type="FunFam" id="3.30.930.10:FF:000194">
    <property type="entry name" value="Eukaryotic translation initiation factor 2-alpha kinase gcn-2"/>
    <property type="match status" value="1"/>
</dbReference>
<keyword evidence="2" id="KW-0723">Serine/threonine-protein kinase</keyword>
<proteinExistence type="predicted"/>
<dbReference type="CDD" id="cd23823">
    <property type="entry name" value="RWD_GCN2"/>
    <property type="match status" value="1"/>
</dbReference>
<organism evidence="7 8">
    <name type="scientific">Pristionchus pacificus</name>
    <name type="common">Parasitic nematode worm</name>
    <dbReference type="NCBI Taxonomy" id="54126"/>
    <lineage>
        <taxon>Eukaryota</taxon>
        <taxon>Metazoa</taxon>
        <taxon>Ecdysozoa</taxon>
        <taxon>Nematoda</taxon>
        <taxon>Chromadorea</taxon>
        <taxon>Rhabditida</taxon>
        <taxon>Rhabditina</taxon>
        <taxon>Diplogasteromorpha</taxon>
        <taxon>Diplogasteroidea</taxon>
        <taxon>Neodiplogasteridae</taxon>
        <taxon>Pristionchus</taxon>
    </lineage>
</organism>
<dbReference type="InterPro" id="IPR000719">
    <property type="entry name" value="Prot_kinase_dom"/>
</dbReference>
<dbReference type="InterPro" id="IPR008271">
    <property type="entry name" value="Ser/Thr_kinase_AS"/>
</dbReference>
<dbReference type="Pfam" id="PF00069">
    <property type="entry name" value="Pkinase"/>
    <property type="match status" value="2"/>
</dbReference>
<evidence type="ECO:0000256" key="6">
    <source>
        <dbReference type="SAM" id="MobiDB-lite"/>
    </source>
</evidence>
<keyword evidence="3" id="KW-0808">Transferase</keyword>
<evidence type="ECO:0000256" key="1">
    <source>
        <dbReference type="ARBA" id="ARBA00012513"/>
    </source>
</evidence>
<comment type="catalytic activity">
    <reaction evidence="5">
        <text>L-seryl-[protein] + ATP = O-phospho-L-seryl-[protein] + ADP + H(+)</text>
        <dbReference type="Rhea" id="RHEA:17989"/>
        <dbReference type="Rhea" id="RHEA-COMP:9863"/>
        <dbReference type="Rhea" id="RHEA-COMP:11604"/>
        <dbReference type="ChEBI" id="CHEBI:15378"/>
        <dbReference type="ChEBI" id="CHEBI:29999"/>
        <dbReference type="ChEBI" id="CHEBI:30616"/>
        <dbReference type="ChEBI" id="CHEBI:83421"/>
        <dbReference type="ChEBI" id="CHEBI:456216"/>
        <dbReference type="EC" id="2.7.11.1"/>
    </reaction>
</comment>